<dbReference type="InterPro" id="IPR050742">
    <property type="entry name" value="Helicase_Restrict-Modif_Enz"/>
</dbReference>
<reference evidence="3" key="1">
    <citation type="submission" date="2024-06" db="EMBL/GenBank/DDBJ databases">
        <authorList>
            <person name="Kazdaghli R."/>
        </authorList>
    </citation>
    <scope>NUCLEOTIDE SEQUENCE</scope>
</reference>
<keyword evidence="1" id="KW-0472">Membrane</keyword>
<dbReference type="InterPro" id="IPR027417">
    <property type="entry name" value="P-loop_NTPase"/>
</dbReference>
<dbReference type="PANTHER" id="PTHR47396">
    <property type="entry name" value="TYPE I RESTRICTION ENZYME ECOKI R PROTEIN"/>
    <property type="match status" value="1"/>
</dbReference>
<protein>
    <submittedName>
        <fullName evidence="3">DEAD/DEAH box helicase</fullName>
    </submittedName>
</protein>
<keyword evidence="3" id="KW-0067">ATP-binding</keyword>
<dbReference type="Pfam" id="PF04851">
    <property type="entry name" value="ResIII"/>
    <property type="match status" value="1"/>
</dbReference>
<organism evidence="3">
    <name type="scientific">Klebsiella phage KpTRp1</name>
    <dbReference type="NCBI Taxonomy" id="3236632"/>
    <lineage>
        <taxon>Viruses</taxon>
        <taxon>Duplodnaviria</taxon>
        <taxon>Heunggongvirae</taxon>
        <taxon>Uroviricota</taxon>
        <taxon>Caudoviricetes</taxon>
        <taxon>Jameshumphriesvirinae</taxon>
        <taxon>Jedunavirus</taxon>
    </lineage>
</organism>
<dbReference type="GO" id="GO:0003677">
    <property type="term" value="F:DNA binding"/>
    <property type="evidence" value="ECO:0007669"/>
    <property type="project" value="InterPro"/>
</dbReference>
<dbReference type="GO" id="GO:0005524">
    <property type="term" value="F:ATP binding"/>
    <property type="evidence" value="ECO:0007669"/>
    <property type="project" value="InterPro"/>
</dbReference>
<keyword evidence="3" id="KW-0547">Nucleotide-binding</keyword>
<dbReference type="InterPro" id="IPR006935">
    <property type="entry name" value="Helicase/UvrB_N"/>
</dbReference>
<evidence type="ECO:0000256" key="1">
    <source>
        <dbReference type="SAM" id="Phobius"/>
    </source>
</evidence>
<dbReference type="GO" id="GO:0016787">
    <property type="term" value="F:hydrolase activity"/>
    <property type="evidence" value="ECO:0007669"/>
    <property type="project" value="InterPro"/>
</dbReference>
<keyword evidence="3" id="KW-0378">Hydrolase</keyword>
<dbReference type="InterPro" id="IPR014001">
    <property type="entry name" value="Helicase_ATP-bd"/>
</dbReference>
<feature type="transmembrane region" description="Helical" evidence="1">
    <location>
        <begin position="7"/>
        <end position="24"/>
    </location>
</feature>
<dbReference type="SMART" id="SM00490">
    <property type="entry name" value="HELICc"/>
    <property type="match status" value="1"/>
</dbReference>
<proteinExistence type="predicted"/>
<name>A0AB39AJ16_9CAUD</name>
<dbReference type="EMBL" id="PP954958">
    <property type="protein sequence ID" value="XDG30692.1"/>
    <property type="molecule type" value="Genomic_DNA"/>
</dbReference>
<dbReference type="SUPFAM" id="SSF52540">
    <property type="entry name" value="P-loop containing nucleoside triphosphate hydrolases"/>
    <property type="match status" value="1"/>
</dbReference>
<dbReference type="PANTHER" id="PTHR47396:SF1">
    <property type="entry name" value="ATP-DEPENDENT HELICASE IRC3-RELATED"/>
    <property type="match status" value="1"/>
</dbReference>
<evidence type="ECO:0000259" key="2">
    <source>
        <dbReference type="PROSITE" id="PS51194"/>
    </source>
</evidence>
<sequence length="613" mass="68068">MSPARNVVIILTYYVTLIFGSSLVRNRFVNQLKVMKRAVQSVTTNLKPISCIEGAPQMIPTLRPYQEKLVKDTYQQWDAGKQFVAMVSSTGSGKSMTLTAIVAKERDRGQYVLVLAHRQELITQLSDTMGRMEIRHQVIAANKVVRFAAKQSMENHGVNYVDPNARVMVASVQSMREAKIADLAKLGNKLTVVQDEFHHATKKSKTWGGVLTPLLNAGARGLGPTATPCRADGQGLSRETDGYADVIVEGPSMRWLIDNGYLSQYKIYCPPTDLRLDNVETSKTTGDYKEKELKAEIGRSHIVGDIVSHYLKICPGKRGITFTVGVDTAEEVAEEYRKRGVPAIALSGRNADEERVQAIRDLKSGKILQIVNDSLIGEGVDIPAVEVVSFARPTQSYALYAQMFGRALRPFEGKSHAIIIDAVSNVMRHGLPDAPREWSLDRRERRTGKSEPSTVRVCTACAAVYERFLDACPDCGEPVPKPADRSGPIQVDGDLYELDQDVLTRMRNEVVGARETPEAMRDRLTAQHVPPAGVMANVKRQSERLEVLGRLDGLMATIAGYWRHDGMSDKEIFRKFFLTYHIDWLSAQGLKKDDALTLMGKIQNDVDGLVKTH</sequence>
<dbReference type="InterPro" id="IPR001650">
    <property type="entry name" value="Helicase_C-like"/>
</dbReference>
<dbReference type="GO" id="GO:0004386">
    <property type="term" value="F:helicase activity"/>
    <property type="evidence" value="ECO:0007669"/>
    <property type="project" value="UniProtKB-KW"/>
</dbReference>
<keyword evidence="1" id="KW-0812">Transmembrane</keyword>
<feature type="domain" description="Helicase C-terminal" evidence="2">
    <location>
        <begin position="305"/>
        <end position="451"/>
    </location>
</feature>
<dbReference type="Pfam" id="PF00271">
    <property type="entry name" value="Helicase_C"/>
    <property type="match status" value="1"/>
</dbReference>
<accession>A0AB39AJ16</accession>
<keyword evidence="1" id="KW-1133">Transmembrane helix</keyword>
<dbReference type="Gene3D" id="3.40.50.300">
    <property type="entry name" value="P-loop containing nucleotide triphosphate hydrolases"/>
    <property type="match status" value="2"/>
</dbReference>
<dbReference type="SMART" id="SM00487">
    <property type="entry name" value="DEXDc"/>
    <property type="match status" value="1"/>
</dbReference>
<keyword evidence="3" id="KW-0347">Helicase</keyword>
<dbReference type="PROSITE" id="PS51194">
    <property type="entry name" value="HELICASE_CTER"/>
    <property type="match status" value="1"/>
</dbReference>
<evidence type="ECO:0000313" key="3">
    <source>
        <dbReference type="EMBL" id="XDG30692.1"/>
    </source>
</evidence>